<dbReference type="GO" id="GO:0006096">
    <property type="term" value="P:glycolytic process"/>
    <property type="evidence" value="ECO:0007669"/>
    <property type="project" value="UniProtKB-KW"/>
</dbReference>
<dbReference type="CDD" id="cd05013">
    <property type="entry name" value="SIS_RpiR"/>
    <property type="match status" value="1"/>
</dbReference>
<dbReference type="InterPro" id="IPR035472">
    <property type="entry name" value="RpiR-like_SIS"/>
</dbReference>
<evidence type="ECO:0000256" key="3">
    <source>
        <dbReference type="ARBA" id="ARBA00023152"/>
    </source>
</evidence>
<evidence type="ECO:0000256" key="4">
    <source>
        <dbReference type="ARBA" id="ARBA00023163"/>
    </source>
</evidence>
<gene>
    <name evidence="6" type="ORF">EYW47_31925</name>
</gene>
<evidence type="ECO:0000313" key="7">
    <source>
        <dbReference type="Proteomes" id="UP000295722"/>
    </source>
</evidence>
<evidence type="ECO:0000256" key="1">
    <source>
        <dbReference type="ARBA" id="ARBA00023015"/>
    </source>
</evidence>
<dbReference type="GO" id="GO:0003700">
    <property type="term" value="F:DNA-binding transcription factor activity"/>
    <property type="evidence" value="ECO:0007669"/>
    <property type="project" value="InterPro"/>
</dbReference>
<dbReference type="SUPFAM" id="SSF46689">
    <property type="entry name" value="Homeodomain-like"/>
    <property type="match status" value="1"/>
</dbReference>
<dbReference type="InterPro" id="IPR000281">
    <property type="entry name" value="HTH_RpiR"/>
</dbReference>
<dbReference type="Pfam" id="PF01418">
    <property type="entry name" value="HTH_6"/>
    <property type="match status" value="1"/>
</dbReference>
<dbReference type="Proteomes" id="UP000295722">
    <property type="component" value="Unassembled WGS sequence"/>
</dbReference>
<dbReference type="Gene3D" id="3.40.50.10490">
    <property type="entry name" value="Glucose-6-phosphate isomerase like protein, domain 1"/>
    <property type="match status" value="1"/>
</dbReference>
<keyword evidence="1" id="KW-0805">Transcription regulation</keyword>
<dbReference type="InterPro" id="IPR047640">
    <property type="entry name" value="RpiR-like"/>
</dbReference>
<dbReference type="Pfam" id="PF01380">
    <property type="entry name" value="SIS"/>
    <property type="match status" value="1"/>
</dbReference>
<dbReference type="SUPFAM" id="SSF53697">
    <property type="entry name" value="SIS domain"/>
    <property type="match status" value="1"/>
</dbReference>
<keyword evidence="4" id="KW-0804">Transcription</keyword>
<proteinExistence type="predicted"/>
<dbReference type="InterPro" id="IPR009057">
    <property type="entry name" value="Homeodomain-like_sf"/>
</dbReference>
<keyword evidence="7" id="KW-1185">Reference proteome</keyword>
<organism evidence="6 7">
    <name type="scientific">Paraburkholderia silviterrae</name>
    <dbReference type="NCBI Taxonomy" id="2528715"/>
    <lineage>
        <taxon>Bacteria</taxon>
        <taxon>Pseudomonadati</taxon>
        <taxon>Pseudomonadota</taxon>
        <taxon>Betaproteobacteria</taxon>
        <taxon>Burkholderiales</taxon>
        <taxon>Burkholderiaceae</taxon>
        <taxon>Paraburkholderia</taxon>
    </lineage>
</organism>
<dbReference type="OrthoDB" id="8998729at2"/>
<name>A0A4R5M1F5_9BURK</name>
<dbReference type="InterPro" id="IPR001347">
    <property type="entry name" value="SIS_dom"/>
</dbReference>
<dbReference type="PANTHER" id="PTHR30514">
    <property type="entry name" value="GLUCOKINASE"/>
    <property type="match status" value="1"/>
</dbReference>
<keyword evidence="2" id="KW-0238">DNA-binding</keyword>
<feature type="domain" description="HTH rpiR-type" evidence="5">
    <location>
        <begin position="6"/>
        <end position="82"/>
    </location>
</feature>
<evidence type="ECO:0000313" key="6">
    <source>
        <dbReference type="EMBL" id="TDG19136.1"/>
    </source>
</evidence>
<keyword evidence="3" id="KW-0324">Glycolysis</keyword>
<dbReference type="AlphaFoldDB" id="A0A4R5M1F5"/>
<dbReference type="InterPro" id="IPR036388">
    <property type="entry name" value="WH-like_DNA-bd_sf"/>
</dbReference>
<dbReference type="Gene3D" id="1.10.10.10">
    <property type="entry name" value="Winged helix-like DNA-binding domain superfamily/Winged helix DNA-binding domain"/>
    <property type="match status" value="1"/>
</dbReference>
<sequence length="290" mass="32453">MKENDQSLLFRLRDTLQTLSPAEKRVGMALIADYPITGLKTVTEIAEAAGTSPATVSRFAEALGFTGFPELQRALHKDVAARFSSPGLQFAKTAERAGESGPQQMAAMFGTMVSDTVRHLDPQEVRSLVEKLIDPKRTIYFVGGRHSRALARYFQQQLHHLRHKTVYFDGVNADAIDALVEFDSRTVLVLFDFRRYQHDSVRYAAAANSRRAHVVLFTDPYTSPAIKHARQVFVCQTATSSPFDSYASGIALIDCLVMELTLALGEEGHRRIDRLEQAREEFGLEYVLKD</sequence>
<protein>
    <submittedName>
        <fullName evidence="6">MurR/RpiR family transcriptional regulator</fullName>
    </submittedName>
</protein>
<reference evidence="6 7" key="1">
    <citation type="submission" date="2019-03" db="EMBL/GenBank/DDBJ databases">
        <title>Paraburkholderia sp. 4M-K11, isolated from subtropical forest soil.</title>
        <authorList>
            <person name="Gao Z.-H."/>
            <person name="Qiu L.-H."/>
        </authorList>
    </citation>
    <scope>NUCLEOTIDE SEQUENCE [LARGE SCALE GENOMIC DNA]</scope>
    <source>
        <strain evidence="6 7">4M-K11</strain>
    </source>
</reference>
<comment type="caution">
    <text evidence="6">The sequence shown here is derived from an EMBL/GenBank/DDBJ whole genome shotgun (WGS) entry which is preliminary data.</text>
</comment>
<dbReference type="PROSITE" id="PS51071">
    <property type="entry name" value="HTH_RPIR"/>
    <property type="match status" value="1"/>
</dbReference>
<dbReference type="EMBL" id="SMRP01000024">
    <property type="protein sequence ID" value="TDG19136.1"/>
    <property type="molecule type" value="Genomic_DNA"/>
</dbReference>
<dbReference type="RefSeq" id="WP_133198799.1">
    <property type="nucleotide sequence ID" value="NZ_JBHUCW010000057.1"/>
</dbReference>
<evidence type="ECO:0000259" key="5">
    <source>
        <dbReference type="PROSITE" id="PS51071"/>
    </source>
</evidence>
<dbReference type="InterPro" id="IPR046348">
    <property type="entry name" value="SIS_dom_sf"/>
</dbReference>
<dbReference type="PANTHER" id="PTHR30514:SF18">
    <property type="entry name" value="RPIR-FAMILY TRANSCRIPTIONAL REGULATOR"/>
    <property type="match status" value="1"/>
</dbReference>
<dbReference type="GO" id="GO:0003677">
    <property type="term" value="F:DNA binding"/>
    <property type="evidence" value="ECO:0007669"/>
    <property type="project" value="UniProtKB-KW"/>
</dbReference>
<evidence type="ECO:0000256" key="2">
    <source>
        <dbReference type="ARBA" id="ARBA00023125"/>
    </source>
</evidence>
<accession>A0A4R5M1F5</accession>
<dbReference type="GO" id="GO:0097367">
    <property type="term" value="F:carbohydrate derivative binding"/>
    <property type="evidence" value="ECO:0007669"/>
    <property type="project" value="InterPro"/>
</dbReference>